<sequence>MKIKVGHIDYEYTEVEIVNRQDPYQVGECDYINRAISIDKTRSKKEQGEIFLHELIHSIDEYFSIGLKEKQVKLLGHGLSMAFRDNPSMQKLFVDKVGGKINE</sequence>
<evidence type="ECO:0008006" key="3">
    <source>
        <dbReference type="Google" id="ProtNLM"/>
    </source>
</evidence>
<name>U6SUJ3_9BACI</name>
<reference evidence="1 2" key="1">
    <citation type="journal article" date="2013" name="Genome Announc.">
        <title>Genome Sequence of the Extreme Obligate Alkaliphile Bacillus marmarensis Strain DSM 21297.</title>
        <authorList>
            <person name="Wernick D.G."/>
            <person name="Choi K.Y."/>
            <person name="Tat C.A."/>
            <person name="Lafontaine Rivera J.G."/>
            <person name="Liao J.C."/>
        </authorList>
    </citation>
    <scope>NUCLEOTIDE SEQUENCE [LARGE SCALE GENOMIC DNA]</scope>
    <source>
        <strain evidence="1 2">DSM 21297</strain>
    </source>
</reference>
<dbReference type="PATRIC" id="fig|1188261.3.peg.950"/>
<dbReference type="RefSeq" id="WP_022627279.1">
    <property type="nucleotide sequence ID" value="NZ_ATAE01000008.1"/>
</dbReference>
<dbReference type="Proteomes" id="UP000017170">
    <property type="component" value="Unassembled WGS sequence"/>
</dbReference>
<dbReference type="EMBL" id="ATAE01000008">
    <property type="protein sequence ID" value="ERN54316.1"/>
    <property type="molecule type" value="Genomic_DNA"/>
</dbReference>
<protein>
    <recommendedName>
        <fullName evidence="3">Phage protein</fullName>
    </recommendedName>
</protein>
<organism evidence="1 2">
    <name type="scientific">Alkalihalophilus marmarensis DSM 21297</name>
    <dbReference type="NCBI Taxonomy" id="1188261"/>
    <lineage>
        <taxon>Bacteria</taxon>
        <taxon>Bacillati</taxon>
        <taxon>Bacillota</taxon>
        <taxon>Bacilli</taxon>
        <taxon>Bacillales</taxon>
        <taxon>Bacillaceae</taxon>
        <taxon>Alkalihalophilus</taxon>
    </lineage>
</organism>
<evidence type="ECO:0000313" key="1">
    <source>
        <dbReference type="EMBL" id="ERN54316.1"/>
    </source>
</evidence>
<accession>U6SUJ3</accession>
<comment type="caution">
    <text evidence="1">The sequence shown here is derived from an EMBL/GenBank/DDBJ whole genome shotgun (WGS) entry which is preliminary data.</text>
</comment>
<keyword evidence="2" id="KW-1185">Reference proteome</keyword>
<proteinExistence type="predicted"/>
<gene>
    <name evidence="1" type="ORF">A33I_07780</name>
</gene>
<evidence type="ECO:0000313" key="2">
    <source>
        <dbReference type="Proteomes" id="UP000017170"/>
    </source>
</evidence>
<dbReference type="AlphaFoldDB" id="U6SUJ3"/>